<name>A0ABY6HVG0_9ARCH</name>
<accession>A0ABY6HVG0</accession>
<evidence type="ECO:0000256" key="1">
    <source>
        <dbReference type="SAM" id="Phobius"/>
    </source>
</evidence>
<dbReference type="EMBL" id="CP104013">
    <property type="protein sequence ID" value="UYP46439.1"/>
    <property type="molecule type" value="Genomic_DNA"/>
</dbReference>
<evidence type="ECO:0000313" key="2">
    <source>
        <dbReference type="EMBL" id="UYP46439.1"/>
    </source>
</evidence>
<proteinExistence type="predicted"/>
<reference evidence="2" key="1">
    <citation type="submission" date="2022-09" db="EMBL/GenBank/DDBJ databases">
        <title>Actin cytoskeleton and complex cell architecture in an #Asgard archaeon.</title>
        <authorList>
            <person name="Ponce Toledo R.I."/>
            <person name="Schleper C."/>
            <person name="Rodrigues Oliveira T."/>
            <person name="Wollweber F."/>
            <person name="Xu J."/>
            <person name="Rittmann S."/>
            <person name="Klingl A."/>
            <person name="Pilhofer M."/>
        </authorList>
    </citation>
    <scope>NUCLEOTIDE SEQUENCE</scope>
    <source>
        <strain evidence="2">B-35</strain>
    </source>
</reference>
<keyword evidence="1" id="KW-1133">Transmembrane helix</keyword>
<dbReference type="Proteomes" id="UP001208689">
    <property type="component" value="Chromosome"/>
</dbReference>
<keyword evidence="1" id="KW-0472">Membrane</keyword>
<feature type="transmembrane region" description="Helical" evidence="1">
    <location>
        <begin position="6"/>
        <end position="25"/>
    </location>
</feature>
<sequence length="73" mass="8700">MSNNSLYIKIYVIIMGLYTLVEQLLPESFSLYQFMAVLDMEQDDAREARNILKQFYLRGLVKRNSKNMYIKVK</sequence>
<keyword evidence="1" id="KW-0812">Transmembrane</keyword>
<gene>
    <name evidence="2" type="ORF">NEF87_002724</name>
</gene>
<evidence type="ECO:0000313" key="3">
    <source>
        <dbReference type="Proteomes" id="UP001208689"/>
    </source>
</evidence>
<organism evidence="2 3">
    <name type="scientific">Candidatus Lokiarchaeum ossiferum</name>
    <dbReference type="NCBI Taxonomy" id="2951803"/>
    <lineage>
        <taxon>Archaea</taxon>
        <taxon>Promethearchaeati</taxon>
        <taxon>Promethearchaeota</taxon>
        <taxon>Promethearchaeia</taxon>
        <taxon>Promethearchaeales</taxon>
        <taxon>Promethearchaeaceae</taxon>
        <taxon>Candidatus Lokiarchaeum</taxon>
    </lineage>
</organism>
<protein>
    <submittedName>
        <fullName evidence="2">Uncharacterized protein</fullName>
    </submittedName>
</protein>
<keyword evidence="3" id="KW-1185">Reference proteome</keyword>